<protein>
    <submittedName>
        <fullName evidence="2">Uncharacterized protein</fullName>
    </submittedName>
</protein>
<evidence type="ECO:0000313" key="2">
    <source>
        <dbReference type="EMBL" id="KJA19421.1"/>
    </source>
</evidence>
<name>A0A0D2NRV0_HYPSF</name>
<gene>
    <name evidence="2" type="ORF">HYPSUDRAFT_204636</name>
</gene>
<organism evidence="2 3">
    <name type="scientific">Hypholoma sublateritium (strain FD-334 SS-4)</name>
    <dbReference type="NCBI Taxonomy" id="945553"/>
    <lineage>
        <taxon>Eukaryota</taxon>
        <taxon>Fungi</taxon>
        <taxon>Dikarya</taxon>
        <taxon>Basidiomycota</taxon>
        <taxon>Agaricomycotina</taxon>
        <taxon>Agaricomycetes</taxon>
        <taxon>Agaricomycetidae</taxon>
        <taxon>Agaricales</taxon>
        <taxon>Agaricineae</taxon>
        <taxon>Strophariaceae</taxon>
        <taxon>Hypholoma</taxon>
    </lineage>
</organism>
<dbReference type="Proteomes" id="UP000054270">
    <property type="component" value="Unassembled WGS sequence"/>
</dbReference>
<evidence type="ECO:0000256" key="1">
    <source>
        <dbReference type="SAM" id="MobiDB-lite"/>
    </source>
</evidence>
<reference evidence="3" key="1">
    <citation type="submission" date="2014-04" db="EMBL/GenBank/DDBJ databases">
        <title>Evolutionary Origins and Diversification of the Mycorrhizal Mutualists.</title>
        <authorList>
            <consortium name="DOE Joint Genome Institute"/>
            <consortium name="Mycorrhizal Genomics Consortium"/>
            <person name="Kohler A."/>
            <person name="Kuo A."/>
            <person name="Nagy L.G."/>
            <person name="Floudas D."/>
            <person name="Copeland A."/>
            <person name="Barry K.W."/>
            <person name="Cichocki N."/>
            <person name="Veneault-Fourrey C."/>
            <person name="LaButti K."/>
            <person name="Lindquist E.A."/>
            <person name="Lipzen A."/>
            <person name="Lundell T."/>
            <person name="Morin E."/>
            <person name="Murat C."/>
            <person name="Riley R."/>
            <person name="Ohm R."/>
            <person name="Sun H."/>
            <person name="Tunlid A."/>
            <person name="Henrissat B."/>
            <person name="Grigoriev I.V."/>
            <person name="Hibbett D.S."/>
            <person name="Martin F."/>
        </authorList>
    </citation>
    <scope>NUCLEOTIDE SEQUENCE [LARGE SCALE GENOMIC DNA]</scope>
    <source>
        <strain evidence="3">FD-334 SS-4</strain>
    </source>
</reference>
<evidence type="ECO:0000313" key="3">
    <source>
        <dbReference type="Proteomes" id="UP000054270"/>
    </source>
</evidence>
<keyword evidence="3" id="KW-1185">Reference proteome</keyword>
<dbReference type="EMBL" id="KN817578">
    <property type="protein sequence ID" value="KJA19421.1"/>
    <property type="molecule type" value="Genomic_DNA"/>
</dbReference>
<feature type="region of interest" description="Disordered" evidence="1">
    <location>
        <begin position="305"/>
        <end position="324"/>
    </location>
</feature>
<proteinExistence type="predicted"/>
<sequence>MFPIEGRRPGAIDIDLLSLRADAPPATPFSIAPNTLLALPPNKPSALRAPTAVPPLLAVPTPCTCRPHRSVGRGIAGIVRAALGSVCTNSAPSVHPCRPSSPPRASRRCIRIHSPRRSTPSRARAVAEKILKRQARRRRRPAGSTPPRARVLAEKILARHDGSGLFLTSWTDCVGAEGRTIPRCGAPRASGCVRRSAQGTVYARLPRPIKRTTSLERKSNGITHQELYHGISISPSLFLHSSDPTRHGTGPIIARLLIQLIDAILDMRRVVIPTRADLRHTDRYAAPPDEMHLARPRATRALLGDQRTGHVARSVSASARDRALRKPCTPQLDAAARTSSGKVHWTASAGLRVHSSTAAYQANNVAQTEIK</sequence>
<accession>A0A0D2NRV0</accession>
<dbReference type="AlphaFoldDB" id="A0A0D2NRV0"/>